<reference evidence="16 17" key="1">
    <citation type="submission" date="2021-03" db="EMBL/GenBank/DDBJ databases">
        <title>Antimicrobial resistance genes in bacteria isolated from Japanese honey, and their potential for conferring macrolide and lincosamide resistance in the American foulbrood pathogen Paenibacillus larvae.</title>
        <authorList>
            <person name="Okamoto M."/>
            <person name="Kumagai M."/>
            <person name="Kanamori H."/>
            <person name="Takamatsu D."/>
        </authorList>
    </citation>
    <scope>NUCLEOTIDE SEQUENCE [LARGE SCALE GENOMIC DNA]</scope>
    <source>
        <strain evidence="16 17">J34TS1</strain>
    </source>
</reference>
<dbReference type="Pfam" id="PF00072">
    <property type="entry name" value="Response_reg"/>
    <property type="match status" value="1"/>
</dbReference>
<dbReference type="GO" id="GO:0005524">
    <property type="term" value="F:ATP binding"/>
    <property type="evidence" value="ECO:0007669"/>
    <property type="project" value="UniProtKB-KW"/>
</dbReference>
<evidence type="ECO:0000256" key="6">
    <source>
        <dbReference type="ARBA" id="ARBA00022679"/>
    </source>
</evidence>
<evidence type="ECO:0000256" key="10">
    <source>
        <dbReference type="ARBA" id="ARBA00023012"/>
    </source>
</evidence>
<dbReference type="SUPFAM" id="SSF47384">
    <property type="entry name" value="Homodimeric domain of signal transducing histidine kinase"/>
    <property type="match status" value="1"/>
</dbReference>
<dbReference type="InterPro" id="IPR005467">
    <property type="entry name" value="His_kinase_dom"/>
</dbReference>
<dbReference type="FunFam" id="3.30.565.10:FF:000023">
    <property type="entry name" value="PAS domain-containing sensor histidine kinase"/>
    <property type="match status" value="1"/>
</dbReference>
<comment type="caution">
    <text evidence="16">The sequence shown here is derived from an EMBL/GenBank/DDBJ whole genome shotgun (WGS) entry which is preliminary data.</text>
</comment>
<dbReference type="InterPro" id="IPR004358">
    <property type="entry name" value="Sig_transdc_His_kin-like_C"/>
</dbReference>
<dbReference type="SUPFAM" id="SSF52172">
    <property type="entry name" value="CheY-like"/>
    <property type="match status" value="1"/>
</dbReference>
<keyword evidence="10" id="KW-0902">Two-component regulatory system</keyword>
<comment type="subcellular location">
    <subcellularLocation>
        <location evidence="2">Cell membrane</location>
    </subcellularLocation>
</comment>
<dbReference type="CDD" id="cd17574">
    <property type="entry name" value="REC_OmpR"/>
    <property type="match status" value="1"/>
</dbReference>
<gene>
    <name evidence="16" type="ORF">J34TS1_35380</name>
</gene>
<dbReference type="CDD" id="cd16922">
    <property type="entry name" value="HATPase_EvgS-ArcB-TorS-like"/>
    <property type="match status" value="1"/>
</dbReference>
<dbReference type="InterPro" id="IPR008979">
    <property type="entry name" value="Galactose-bd-like_sf"/>
</dbReference>
<dbReference type="Pfam" id="PF06580">
    <property type="entry name" value="His_kinase"/>
    <property type="match status" value="1"/>
</dbReference>
<feature type="transmembrane region" description="Helical" evidence="13">
    <location>
        <begin position="398"/>
        <end position="415"/>
    </location>
</feature>
<feature type="transmembrane region" description="Helical" evidence="13">
    <location>
        <begin position="343"/>
        <end position="360"/>
    </location>
</feature>
<keyword evidence="6" id="KW-0808">Transferase</keyword>
<evidence type="ECO:0000256" key="9">
    <source>
        <dbReference type="ARBA" id="ARBA00022840"/>
    </source>
</evidence>
<feature type="transmembrane region" description="Helical" evidence="13">
    <location>
        <begin position="222"/>
        <end position="243"/>
    </location>
</feature>
<feature type="transmembrane region" description="Helical" evidence="13">
    <location>
        <begin position="318"/>
        <end position="337"/>
    </location>
</feature>
<evidence type="ECO:0000256" key="7">
    <source>
        <dbReference type="ARBA" id="ARBA00022741"/>
    </source>
</evidence>
<dbReference type="Gene3D" id="2.60.120.260">
    <property type="entry name" value="Galactose-binding domain-like"/>
    <property type="match status" value="1"/>
</dbReference>
<dbReference type="Pfam" id="PF00512">
    <property type="entry name" value="HisKA"/>
    <property type="match status" value="1"/>
</dbReference>
<dbReference type="PROSITE" id="PS50109">
    <property type="entry name" value="HIS_KIN"/>
    <property type="match status" value="2"/>
</dbReference>
<dbReference type="InterPro" id="IPR010559">
    <property type="entry name" value="Sig_transdc_His_kin_internal"/>
</dbReference>
<feature type="transmembrane region" description="Helical" evidence="13">
    <location>
        <begin position="250"/>
        <end position="268"/>
    </location>
</feature>
<dbReference type="InterPro" id="IPR001789">
    <property type="entry name" value="Sig_transdc_resp-reg_receiver"/>
</dbReference>
<feature type="transmembrane region" description="Helical" evidence="13">
    <location>
        <begin position="372"/>
        <end position="392"/>
    </location>
</feature>
<evidence type="ECO:0000256" key="5">
    <source>
        <dbReference type="ARBA" id="ARBA00022553"/>
    </source>
</evidence>
<evidence type="ECO:0000256" key="4">
    <source>
        <dbReference type="ARBA" id="ARBA00022475"/>
    </source>
</evidence>
<evidence type="ECO:0000256" key="2">
    <source>
        <dbReference type="ARBA" id="ARBA00004236"/>
    </source>
</evidence>
<keyword evidence="13" id="KW-1133">Transmembrane helix</keyword>
<keyword evidence="4" id="KW-1003">Cell membrane</keyword>
<evidence type="ECO:0000259" key="14">
    <source>
        <dbReference type="PROSITE" id="PS50109"/>
    </source>
</evidence>
<keyword evidence="9" id="KW-0067">ATP-binding</keyword>
<accession>A0A919YFL9</accession>
<dbReference type="PANTHER" id="PTHR43047:SF72">
    <property type="entry name" value="OSMOSENSING HISTIDINE PROTEIN KINASE SLN1"/>
    <property type="match status" value="1"/>
</dbReference>
<dbReference type="GO" id="GO:0000155">
    <property type="term" value="F:phosphorelay sensor kinase activity"/>
    <property type="evidence" value="ECO:0007669"/>
    <property type="project" value="InterPro"/>
</dbReference>
<dbReference type="InterPro" id="IPR003661">
    <property type="entry name" value="HisK_dim/P_dom"/>
</dbReference>
<dbReference type="InterPro" id="IPR036890">
    <property type="entry name" value="HATPase_C_sf"/>
</dbReference>
<dbReference type="SMART" id="SM00448">
    <property type="entry name" value="REC"/>
    <property type="match status" value="1"/>
</dbReference>
<feature type="domain" description="Response regulatory" evidence="15">
    <location>
        <begin position="708"/>
        <end position="824"/>
    </location>
</feature>
<feature type="domain" description="Histidine kinase" evidence="14">
    <location>
        <begin position="822"/>
        <end position="1037"/>
    </location>
</feature>
<evidence type="ECO:0000313" key="17">
    <source>
        <dbReference type="Proteomes" id="UP000682811"/>
    </source>
</evidence>
<dbReference type="Pfam" id="PF02518">
    <property type="entry name" value="HATPase_c"/>
    <property type="match status" value="2"/>
</dbReference>
<keyword evidence="13" id="KW-0812">Transmembrane</keyword>
<evidence type="ECO:0000256" key="1">
    <source>
        <dbReference type="ARBA" id="ARBA00000085"/>
    </source>
</evidence>
<dbReference type="EC" id="2.7.13.3" evidence="3"/>
<dbReference type="CDD" id="cd00082">
    <property type="entry name" value="HisKA"/>
    <property type="match status" value="1"/>
</dbReference>
<dbReference type="InterPro" id="IPR011623">
    <property type="entry name" value="7TMR_DISM_rcpt_extracell_dom1"/>
</dbReference>
<dbReference type="Proteomes" id="UP000682811">
    <property type="component" value="Unassembled WGS sequence"/>
</dbReference>
<dbReference type="EMBL" id="BORT01000016">
    <property type="protein sequence ID" value="GIO48773.1"/>
    <property type="molecule type" value="Genomic_DNA"/>
</dbReference>
<dbReference type="Gene3D" id="3.30.565.10">
    <property type="entry name" value="Histidine kinase-like ATPase, C-terminal domain"/>
    <property type="match status" value="2"/>
</dbReference>
<dbReference type="Gene3D" id="3.40.50.2300">
    <property type="match status" value="1"/>
</dbReference>
<feature type="domain" description="Histidine kinase" evidence="14">
    <location>
        <begin position="446"/>
        <end position="664"/>
    </location>
</feature>
<proteinExistence type="predicted"/>
<dbReference type="RefSeq" id="WP_212979394.1">
    <property type="nucleotide sequence ID" value="NZ_AP025343.1"/>
</dbReference>
<dbReference type="InterPro" id="IPR011006">
    <property type="entry name" value="CheY-like_superfamily"/>
</dbReference>
<feature type="transmembrane region" description="Helical" evidence="13">
    <location>
        <begin position="280"/>
        <end position="298"/>
    </location>
</feature>
<name>A0A919YFL9_9BACL</name>
<keyword evidence="17" id="KW-1185">Reference proteome</keyword>
<dbReference type="InterPro" id="IPR036097">
    <property type="entry name" value="HisK_dim/P_sf"/>
</dbReference>
<keyword evidence="11 13" id="KW-0472">Membrane</keyword>
<comment type="catalytic activity">
    <reaction evidence="1">
        <text>ATP + protein L-histidine = ADP + protein N-phospho-L-histidine.</text>
        <dbReference type="EC" id="2.7.13.3"/>
    </reaction>
</comment>
<dbReference type="GO" id="GO:0005886">
    <property type="term" value="C:plasma membrane"/>
    <property type="evidence" value="ECO:0007669"/>
    <property type="project" value="UniProtKB-SubCell"/>
</dbReference>
<feature type="modified residue" description="4-aspartylphosphate" evidence="12">
    <location>
        <position position="757"/>
    </location>
</feature>
<dbReference type="Pfam" id="PF07695">
    <property type="entry name" value="7TMR-DISM_7TM"/>
    <property type="match status" value="1"/>
</dbReference>
<dbReference type="Gene3D" id="1.10.287.130">
    <property type="match status" value="1"/>
</dbReference>
<dbReference type="PROSITE" id="PS50110">
    <property type="entry name" value="RESPONSE_REGULATORY"/>
    <property type="match status" value="1"/>
</dbReference>
<evidence type="ECO:0000256" key="12">
    <source>
        <dbReference type="PROSITE-ProRule" id="PRU00169"/>
    </source>
</evidence>
<dbReference type="AlphaFoldDB" id="A0A919YFL9"/>
<dbReference type="InterPro" id="IPR003594">
    <property type="entry name" value="HATPase_dom"/>
</dbReference>
<feature type="transmembrane region" description="Helical" evidence="13">
    <location>
        <begin position="12"/>
        <end position="34"/>
    </location>
</feature>
<dbReference type="PRINTS" id="PR00344">
    <property type="entry name" value="BCTRLSENSOR"/>
</dbReference>
<dbReference type="SUPFAM" id="SSF49785">
    <property type="entry name" value="Galactose-binding domain-like"/>
    <property type="match status" value="1"/>
</dbReference>
<evidence type="ECO:0000259" key="15">
    <source>
        <dbReference type="PROSITE" id="PS50110"/>
    </source>
</evidence>
<keyword evidence="7" id="KW-0547">Nucleotide-binding</keyword>
<keyword evidence="8" id="KW-0418">Kinase</keyword>
<evidence type="ECO:0000256" key="11">
    <source>
        <dbReference type="ARBA" id="ARBA00023136"/>
    </source>
</evidence>
<dbReference type="PANTHER" id="PTHR43047">
    <property type="entry name" value="TWO-COMPONENT HISTIDINE PROTEIN KINASE"/>
    <property type="match status" value="1"/>
</dbReference>
<evidence type="ECO:0000256" key="3">
    <source>
        <dbReference type="ARBA" id="ARBA00012438"/>
    </source>
</evidence>
<evidence type="ECO:0000256" key="13">
    <source>
        <dbReference type="SAM" id="Phobius"/>
    </source>
</evidence>
<organism evidence="16 17">
    <name type="scientific">Paenibacillus azoreducens</name>
    <dbReference type="NCBI Taxonomy" id="116718"/>
    <lineage>
        <taxon>Bacteria</taxon>
        <taxon>Bacillati</taxon>
        <taxon>Bacillota</taxon>
        <taxon>Bacilli</taxon>
        <taxon>Bacillales</taxon>
        <taxon>Paenibacillaceae</taxon>
        <taxon>Paenibacillus</taxon>
    </lineage>
</organism>
<keyword evidence="5 12" id="KW-0597">Phosphoprotein</keyword>
<sequence>MSNYIAMMAKRKIWIITTIFLAVLTGFRCLWLLYNSASHYPVATKGVLDLRGWDSLTKHSIPLNGEWQFYPGSFQFHDGTRQPDNESPSRWIQVPGNWKLEDGTNGGDKYGFGTYRLRILVDPDQGNAYGIHISSTKSSSEVYINGQLLGHSGQPADNKDGYIPLDVPYTTYFDLGNENKGEIELVIQASNFDNSRNGGIVRSMKFGPEDTLRKDLTFSTNMIWIACVVYAIHVLYGIIIYLVGGRDRRLIYYSLMVVCVILATLLDGERLLQTWIPLPFGWGSKIENLVALSGGYFVHQLIKDKLPSALRRRAARAYELLCGIAVLSVLLLPLHAALLLQEVYLVLMLVPCLCLALMMFRSTAKIDADNIFLLLAAIAAFSSMIWLLVLNYLHIEMISYPFDLIIAMICLSVFWSKRYFRMSEATRQLAEALQQADKQKDEFLSTVAHELRNPLHGMINISHALSERERHKLGKQSANDLRMLVEVGRRMSYTLNDLLDMARLKENRISLHFTGVSLHGVASSVIDMLRFMTEGKAILLNNRVPAAFPLVYADENRLNQILFNLLHNAVKYSNAGEITVDADIHDGWASVSVTDRGIGMDTDTMKRIFEPYEQAASSQDALRGGFGLGLSICKKLVEMHGGTLTVRSKPNEGSEFTFTLKITADRAAEESAIPLIAAADAVSEDGRTEDARMPVHDGTYTPSSDRIRLLAVDDDPVNLNVLRTIFAEEHYEISTAFSGEEALKLLGSGEWDLIISDVIMPAMSGYELTARIRERFSIAELPILLLTASNREKDIEAGFRSGANDYVTKPMNATELKTRVQSLTHLKKSVNERLRMEAALLHAQIQPHFLNNTFTAVSALSRIDTDKMDDVIEELTNYFRLGIDLPNFDQAAPLDRELKLIRSYFFIQKERFEDRLQTVWEIDDNVDAMNIRIPPLTIQPLVENAVSHGIMKRSVGGEVRIRITDFGQFVEIRVSDNGVGIHEDTLKHILDKQTDKRAGIGLFNTHRRLMQFCGSGLKIESELGLGTSVSFTIPKTKPSS</sequence>
<dbReference type="GO" id="GO:0009927">
    <property type="term" value="F:histidine phosphotransfer kinase activity"/>
    <property type="evidence" value="ECO:0007669"/>
    <property type="project" value="TreeGrafter"/>
</dbReference>
<evidence type="ECO:0000313" key="16">
    <source>
        <dbReference type="EMBL" id="GIO48773.1"/>
    </source>
</evidence>
<dbReference type="SMART" id="SM00387">
    <property type="entry name" value="HATPase_c"/>
    <property type="match status" value="2"/>
</dbReference>
<dbReference type="SUPFAM" id="SSF55874">
    <property type="entry name" value="ATPase domain of HSP90 chaperone/DNA topoisomerase II/histidine kinase"/>
    <property type="match status" value="2"/>
</dbReference>
<protein>
    <recommendedName>
        <fullName evidence="3">histidine kinase</fullName>
        <ecNumber evidence="3">2.7.13.3</ecNumber>
    </recommendedName>
</protein>
<dbReference type="SMART" id="SM00388">
    <property type="entry name" value="HisKA"/>
    <property type="match status" value="1"/>
</dbReference>
<evidence type="ECO:0000256" key="8">
    <source>
        <dbReference type="ARBA" id="ARBA00022777"/>
    </source>
</evidence>